<dbReference type="InterPro" id="IPR001810">
    <property type="entry name" value="F-box_dom"/>
</dbReference>
<feature type="domain" description="F-box" evidence="1">
    <location>
        <begin position="27"/>
        <end position="73"/>
    </location>
</feature>
<gene>
    <name evidence="2" type="ORF">F2Q69_00057641</name>
</gene>
<dbReference type="SUPFAM" id="SSF117281">
    <property type="entry name" value="Kelch motif"/>
    <property type="match status" value="1"/>
</dbReference>
<dbReference type="AlphaFoldDB" id="A0A8S9MS42"/>
<comment type="caution">
    <text evidence="2">The sequence shown here is derived from an EMBL/GenBank/DDBJ whole genome shotgun (WGS) entry which is preliminary data.</text>
</comment>
<dbReference type="EMBL" id="QGKX02002183">
    <property type="protein sequence ID" value="KAF3486765.1"/>
    <property type="molecule type" value="Genomic_DNA"/>
</dbReference>
<dbReference type="Proteomes" id="UP000712600">
    <property type="component" value="Unassembled WGS sequence"/>
</dbReference>
<dbReference type="PANTHER" id="PTHR24414:SF125">
    <property type="entry name" value="F-BOX DOMAIN-CONTAINING PROTEIN"/>
    <property type="match status" value="1"/>
</dbReference>
<dbReference type="InterPro" id="IPR015915">
    <property type="entry name" value="Kelch-typ_b-propeller"/>
</dbReference>
<dbReference type="InterPro" id="IPR006652">
    <property type="entry name" value="Kelch_1"/>
</dbReference>
<evidence type="ECO:0000313" key="2">
    <source>
        <dbReference type="EMBL" id="KAF3486765.1"/>
    </source>
</evidence>
<dbReference type="Pfam" id="PF00646">
    <property type="entry name" value="F-box"/>
    <property type="match status" value="1"/>
</dbReference>
<dbReference type="SMART" id="SM00612">
    <property type="entry name" value="Kelch"/>
    <property type="match status" value="1"/>
</dbReference>
<dbReference type="SMART" id="SM00256">
    <property type="entry name" value="FBOX"/>
    <property type="match status" value="1"/>
</dbReference>
<dbReference type="InterPro" id="IPR050354">
    <property type="entry name" value="F-box/kelch-repeat_ARATH"/>
</dbReference>
<dbReference type="SUPFAM" id="SSF81383">
    <property type="entry name" value="F-box domain"/>
    <property type="match status" value="1"/>
</dbReference>
<organism evidence="2 3">
    <name type="scientific">Brassica cretica</name>
    <name type="common">Mustard</name>
    <dbReference type="NCBI Taxonomy" id="69181"/>
    <lineage>
        <taxon>Eukaryota</taxon>
        <taxon>Viridiplantae</taxon>
        <taxon>Streptophyta</taxon>
        <taxon>Embryophyta</taxon>
        <taxon>Tracheophyta</taxon>
        <taxon>Spermatophyta</taxon>
        <taxon>Magnoliopsida</taxon>
        <taxon>eudicotyledons</taxon>
        <taxon>Gunneridae</taxon>
        <taxon>Pentapetalae</taxon>
        <taxon>rosids</taxon>
        <taxon>malvids</taxon>
        <taxon>Brassicales</taxon>
        <taxon>Brassicaceae</taxon>
        <taxon>Brassiceae</taxon>
        <taxon>Brassica</taxon>
    </lineage>
</organism>
<protein>
    <recommendedName>
        <fullName evidence="1">F-box domain-containing protein</fullName>
    </recommendedName>
</protein>
<dbReference type="PROSITE" id="PS50181">
    <property type="entry name" value="FBOX"/>
    <property type="match status" value="1"/>
</dbReference>
<proteinExistence type="predicted"/>
<dbReference type="Pfam" id="PF25210">
    <property type="entry name" value="Kelch_FKB95"/>
    <property type="match status" value="1"/>
</dbReference>
<accession>A0A8S9MS42</accession>
<dbReference type="InterPro" id="IPR036047">
    <property type="entry name" value="F-box-like_dom_sf"/>
</dbReference>
<dbReference type="PANTHER" id="PTHR24414">
    <property type="entry name" value="F-BOX/KELCH-REPEAT PROTEIN SKIP4"/>
    <property type="match status" value="1"/>
</dbReference>
<dbReference type="Gene3D" id="2.120.10.80">
    <property type="entry name" value="Kelch-type beta propeller"/>
    <property type="match status" value="1"/>
</dbReference>
<reference evidence="2" key="1">
    <citation type="submission" date="2019-12" db="EMBL/GenBank/DDBJ databases">
        <title>Genome sequencing and annotation of Brassica cretica.</title>
        <authorList>
            <person name="Studholme D.J."/>
            <person name="Sarris P."/>
        </authorList>
    </citation>
    <scope>NUCLEOTIDE SEQUENCE</scope>
    <source>
        <strain evidence="2">PFS-109/04</strain>
        <tissue evidence="2">Leaf</tissue>
    </source>
</reference>
<evidence type="ECO:0000259" key="1">
    <source>
        <dbReference type="PROSITE" id="PS50181"/>
    </source>
</evidence>
<dbReference type="CDD" id="cd22152">
    <property type="entry name" value="F-box_AtAFR-like"/>
    <property type="match status" value="1"/>
</dbReference>
<name>A0A8S9MS42_BRACR</name>
<dbReference type="InterPro" id="IPR057499">
    <property type="entry name" value="Kelch_FKB95"/>
</dbReference>
<evidence type="ECO:0000313" key="3">
    <source>
        <dbReference type="Proteomes" id="UP000712600"/>
    </source>
</evidence>
<sequence>MQLGRPIIMTSEEVQPTQINKTVPESPSSFPSLPDEIIENILARVTRWKYPSLSLVSKGFHSLLSSREIYKTRSQIGANETCVYVWLKLPGHPCASWFSLRTKPNNQNQTKQRRKMRFKRDPSGFSVVPIASSPTDSFPELYYTKTVGPEIYIIGGPYVNKPSSSVRIFDCRSHTWRDGPKMTVARKHANTVVLDEKIYVMGGCDIDAYYANWIEVFDVKTQSWAAFPGDKEYTYEPKDGTWKLVKEISSFLSDDSVEAWCEIGKVICCRTRSGYLMWSASENEGRVWREIKGLKKLRRHPTRGLKIGYVFALLDCGGKLLVMWDPYCISGIRSKKICLNGTWKLVRENSSFVSGPVQVWGQMGDIIYGGCTYFGHLMWYRFENEGIEWREIKGLEKLREHPTRGLKTGRRFDLVECGGQLLAMWDPYPSGRSSSIKRNIKIWSAKKISLESRCNGCEVWGKVECVDVLTFPVESYQWFNCVTASGRCRLEKV</sequence>